<protein>
    <submittedName>
        <fullName evidence="3">PEP-CTERM sorting domain-containing protein</fullName>
    </submittedName>
</protein>
<reference evidence="3 4" key="1">
    <citation type="submission" date="2022-10" db="EMBL/GenBank/DDBJ databases">
        <title>Janthinobacterium sp. hw3 Genome sequencing.</title>
        <authorList>
            <person name="Park S."/>
        </authorList>
    </citation>
    <scope>NUCLEOTIDE SEQUENCE [LARGE SCALE GENOMIC DNA]</scope>
    <source>
        <strain evidence="4">hw3</strain>
    </source>
</reference>
<evidence type="ECO:0000313" key="3">
    <source>
        <dbReference type="EMBL" id="MDC8759724.1"/>
    </source>
</evidence>
<dbReference type="Pfam" id="PF07589">
    <property type="entry name" value="PEP-CTERM"/>
    <property type="match status" value="1"/>
</dbReference>
<dbReference type="NCBIfam" id="TIGR02595">
    <property type="entry name" value="PEP_CTERM"/>
    <property type="match status" value="1"/>
</dbReference>
<gene>
    <name evidence="3" type="ORF">OIK44_19245</name>
</gene>
<evidence type="ECO:0000259" key="2">
    <source>
        <dbReference type="Pfam" id="PF07589"/>
    </source>
</evidence>
<sequence>MKRVFGLLASFAVAASAQAAVVSYDFTVRVDLAYRCLSDAGCMNPSSVDMGNGEVMLGDIGHGRISFDTETPQAGVQYQPPAPHRGTRTRYQGAVARNDSFLRLGDAGAVFQQDAPHISVPVIEVGNDVAYVGSSLNGDHFNYYAAQNLNSYFSQSLDIELSDASGTALTGGGIPLRLDGLGYGRFTFSLNSPGTGDYSYVNGTITSLTLAAPVPEPETYAMLLAGIGMLAWRRKRAGARPR</sequence>
<evidence type="ECO:0000313" key="4">
    <source>
        <dbReference type="Proteomes" id="UP001221208"/>
    </source>
</evidence>
<evidence type="ECO:0000256" key="1">
    <source>
        <dbReference type="SAM" id="SignalP"/>
    </source>
</evidence>
<dbReference type="EMBL" id="JAQQXR010000008">
    <property type="protein sequence ID" value="MDC8759724.1"/>
    <property type="molecule type" value="Genomic_DNA"/>
</dbReference>
<organism evidence="3 4">
    <name type="scientific">Janthinobacterium fluminis</name>
    <dbReference type="NCBI Taxonomy" id="2987524"/>
    <lineage>
        <taxon>Bacteria</taxon>
        <taxon>Pseudomonadati</taxon>
        <taxon>Pseudomonadota</taxon>
        <taxon>Betaproteobacteria</taxon>
        <taxon>Burkholderiales</taxon>
        <taxon>Oxalobacteraceae</taxon>
        <taxon>Janthinobacterium</taxon>
    </lineage>
</organism>
<accession>A0ABT5K463</accession>
<feature type="domain" description="Ice-binding protein C-terminal" evidence="2">
    <location>
        <begin position="213"/>
        <end position="235"/>
    </location>
</feature>
<feature type="chain" id="PRO_5045171672" evidence="1">
    <location>
        <begin position="20"/>
        <end position="242"/>
    </location>
</feature>
<dbReference type="InterPro" id="IPR013424">
    <property type="entry name" value="Ice-binding_C"/>
</dbReference>
<feature type="signal peptide" evidence="1">
    <location>
        <begin position="1"/>
        <end position="19"/>
    </location>
</feature>
<comment type="caution">
    <text evidence="3">The sequence shown here is derived from an EMBL/GenBank/DDBJ whole genome shotgun (WGS) entry which is preliminary data.</text>
</comment>
<keyword evidence="1" id="KW-0732">Signal</keyword>
<keyword evidence="4" id="KW-1185">Reference proteome</keyword>
<proteinExistence type="predicted"/>
<name>A0ABT5K463_9BURK</name>
<dbReference type="RefSeq" id="WP_273673071.1">
    <property type="nucleotide sequence ID" value="NZ_JAQQXR010000008.1"/>
</dbReference>
<dbReference type="Proteomes" id="UP001221208">
    <property type="component" value="Unassembled WGS sequence"/>
</dbReference>